<dbReference type="GO" id="GO:0009247">
    <property type="term" value="P:glycolipid biosynthetic process"/>
    <property type="evidence" value="ECO:0007669"/>
    <property type="project" value="UniProtKB-ARBA"/>
</dbReference>
<keyword evidence="3" id="KW-0997">Cell inner membrane</keyword>
<dbReference type="Proteomes" id="UP000324298">
    <property type="component" value="Unassembled WGS sequence"/>
</dbReference>
<evidence type="ECO:0000256" key="3">
    <source>
        <dbReference type="ARBA" id="ARBA00022519"/>
    </source>
</evidence>
<dbReference type="PANTHER" id="PTHR30606:SF9">
    <property type="entry name" value="LIPID A BIOSYNTHESIS LAUROYLTRANSFERASE"/>
    <property type="match status" value="1"/>
</dbReference>
<dbReference type="InterPro" id="IPR004960">
    <property type="entry name" value="LipA_acyltrans"/>
</dbReference>
<keyword evidence="2" id="KW-1003">Cell membrane</keyword>
<dbReference type="RefSeq" id="WP_149305624.1">
    <property type="nucleotide sequence ID" value="NZ_SRSD01000001.1"/>
</dbReference>
<dbReference type="CDD" id="cd07984">
    <property type="entry name" value="LPLAT_LABLAT-like"/>
    <property type="match status" value="1"/>
</dbReference>
<evidence type="ECO:0000256" key="1">
    <source>
        <dbReference type="ARBA" id="ARBA00004533"/>
    </source>
</evidence>
<dbReference type="GO" id="GO:0005886">
    <property type="term" value="C:plasma membrane"/>
    <property type="evidence" value="ECO:0007669"/>
    <property type="project" value="UniProtKB-SubCell"/>
</dbReference>
<dbReference type="AlphaFoldDB" id="A0A5A9XQE8"/>
<evidence type="ECO:0000256" key="6">
    <source>
        <dbReference type="ARBA" id="ARBA00023315"/>
    </source>
</evidence>
<accession>A0A5A9XQE8</accession>
<keyword evidence="7" id="KW-1133">Transmembrane helix</keyword>
<evidence type="ECO:0000313" key="9">
    <source>
        <dbReference type="Proteomes" id="UP000324298"/>
    </source>
</evidence>
<dbReference type="OrthoDB" id="9808633at2"/>
<reference evidence="8 9" key="1">
    <citation type="submission" date="2019-04" db="EMBL/GenBank/DDBJ databases">
        <title>Geobacter ruber sp. nov., ferric-reducing bacteria isolated from paddy soil.</title>
        <authorList>
            <person name="Xu Z."/>
            <person name="Masuda Y."/>
            <person name="Itoh H."/>
            <person name="Senoo K."/>
        </authorList>
    </citation>
    <scope>NUCLEOTIDE SEQUENCE [LARGE SCALE GENOMIC DNA]</scope>
    <source>
        <strain evidence="8 9">Red88</strain>
    </source>
</reference>
<dbReference type="GO" id="GO:0016746">
    <property type="term" value="F:acyltransferase activity"/>
    <property type="evidence" value="ECO:0007669"/>
    <property type="project" value="UniProtKB-KW"/>
</dbReference>
<comment type="caution">
    <text evidence="8">The sequence shown here is derived from an EMBL/GenBank/DDBJ whole genome shotgun (WGS) entry which is preliminary data.</text>
</comment>
<gene>
    <name evidence="8" type="ORF">ET418_00525</name>
</gene>
<evidence type="ECO:0000256" key="2">
    <source>
        <dbReference type="ARBA" id="ARBA00022475"/>
    </source>
</evidence>
<proteinExistence type="predicted"/>
<organism evidence="8 9">
    <name type="scientific">Oryzomonas rubra</name>
    <dbReference type="NCBI Taxonomy" id="2509454"/>
    <lineage>
        <taxon>Bacteria</taxon>
        <taxon>Pseudomonadati</taxon>
        <taxon>Thermodesulfobacteriota</taxon>
        <taxon>Desulfuromonadia</taxon>
        <taxon>Geobacterales</taxon>
        <taxon>Geobacteraceae</taxon>
        <taxon>Oryzomonas</taxon>
    </lineage>
</organism>
<evidence type="ECO:0000313" key="8">
    <source>
        <dbReference type="EMBL" id="KAA0895040.1"/>
    </source>
</evidence>
<feature type="transmembrane region" description="Helical" evidence="7">
    <location>
        <begin position="23"/>
        <end position="40"/>
    </location>
</feature>
<name>A0A5A9XQE8_9BACT</name>
<keyword evidence="4 8" id="KW-0808">Transferase</keyword>
<sequence length="305" mass="34338">MALYSGINLFLINLFTIVVPRRLFPPAAFCFVMLFYLLLGEKRRGFRANMRTVTGRANVERLVVSAYYNYARNWCDVMLMMRLTGPRLQALIGRRSTQKPLDDALAAGTGAILVSPHFGNWELGGLGLADLGYKVNVLTFREPDEKVNELREKVRGTRGIGFIYVDRNDTSPLAIIEAVNALRRNEVLCLLGERDGSSHTSIIDFFGKPTPFPVGAAYLSLASGAPVIPVFVPLEGDRYATLMDEPIYFKGGHGGHTEAIRSGMEQLAAVFERYIGRYPDQWYNFFDFWGEDRPAAAPRKRREER</sequence>
<protein>
    <submittedName>
        <fullName evidence="8">Acyltransferase</fullName>
    </submittedName>
</protein>
<evidence type="ECO:0000256" key="7">
    <source>
        <dbReference type="SAM" id="Phobius"/>
    </source>
</evidence>
<dbReference type="EMBL" id="SRSD01000001">
    <property type="protein sequence ID" value="KAA0895040.1"/>
    <property type="molecule type" value="Genomic_DNA"/>
</dbReference>
<keyword evidence="6 8" id="KW-0012">Acyltransferase</keyword>
<keyword evidence="7" id="KW-0812">Transmembrane</keyword>
<comment type="subcellular location">
    <subcellularLocation>
        <location evidence="1">Cell inner membrane</location>
    </subcellularLocation>
</comment>
<evidence type="ECO:0000256" key="4">
    <source>
        <dbReference type="ARBA" id="ARBA00022679"/>
    </source>
</evidence>
<keyword evidence="5 7" id="KW-0472">Membrane</keyword>
<evidence type="ECO:0000256" key="5">
    <source>
        <dbReference type="ARBA" id="ARBA00023136"/>
    </source>
</evidence>
<keyword evidence="9" id="KW-1185">Reference proteome</keyword>
<dbReference type="PANTHER" id="PTHR30606">
    <property type="entry name" value="LIPID A BIOSYNTHESIS LAUROYL ACYLTRANSFERASE"/>
    <property type="match status" value="1"/>
</dbReference>
<dbReference type="Pfam" id="PF03279">
    <property type="entry name" value="Lip_A_acyltrans"/>
    <property type="match status" value="1"/>
</dbReference>